<feature type="transmembrane region" description="Helical" evidence="1">
    <location>
        <begin position="42"/>
        <end position="64"/>
    </location>
</feature>
<comment type="caution">
    <text evidence="2">The sequence shown here is derived from an EMBL/GenBank/DDBJ whole genome shotgun (WGS) entry which is preliminary data.</text>
</comment>
<dbReference type="AlphaFoldDB" id="A0A9D2B6C8"/>
<organism evidence="2 3">
    <name type="scientific">Candidatus Anaerotruncus excrementipullorum</name>
    <dbReference type="NCBI Taxonomy" id="2838465"/>
    <lineage>
        <taxon>Bacteria</taxon>
        <taxon>Bacillati</taxon>
        <taxon>Bacillota</taxon>
        <taxon>Clostridia</taxon>
        <taxon>Eubacteriales</taxon>
        <taxon>Oscillospiraceae</taxon>
        <taxon>Anaerotruncus</taxon>
    </lineage>
</organism>
<sequence>MFEITLQSCQQLLLFYWYSFLGWAVESAICSATGRKLVNRGFLNGPVCPVYGVGALACIYLLAPVAGQPVLLYLLGTILVSIVEYFTGWLLETLFHTRWWDYSHYRFNLKGRVCLPNALFFGILALFAMRVLHPASLRALGRLGVGATFFLAGGLSALFLADLVVSVRAAIQLSGKLDKVHAALGEARQRADASLQKGRLQAALFAAMTPQERLEALRELGVDDALLERIARLVQRQSLLHRRLMAAFPHMQFPRSPASLEALRAAWDRLCRPRKKK</sequence>
<evidence type="ECO:0000313" key="3">
    <source>
        <dbReference type="Proteomes" id="UP000886800"/>
    </source>
</evidence>
<keyword evidence="1" id="KW-1133">Transmembrane helix</keyword>
<feature type="transmembrane region" description="Helical" evidence="1">
    <location>
        <begin position="70"/>
        <end position="92"/>
    </location>
</feature>
<gene>
    <name evidence="2" type="ORF">H9736_00275</name>
</gene>
<protein>
    <recommendedName>
        <fullName evidence="4">ABC transporter permease</fullName>
    </recommendedName>
</protein>
<name>A0A9D2B6C8_9FIRM</name>
<proteinExistence type="predicted"/>
<reference evidence="2" key="1">
    <citation type="journal article" date="2021" name="PeerJ">
        <title>Extensive microbial diversity within the chicken gut microbiome revealed by metagenomics and culture.</title>
        <authorList>
            <person name="Gilroy R."/>
            <person name="Ravi A."/>
            <person name="Getino M."/>
            <person name="Pursley I."/>
            <person name="Horton D.L."/>
            <person name="Alikhan N.F."/>
            <person name="Baker D."/>
            <person name="Gharbi K."/>
            <person name="Hall N."/>
            <person name="Watson M."/>
            <person name="Adriaenssens E.M."/>
            <person name="Foster-Nyarko E."/>
            <person name="Jarju S."/>
            <person name="Secka A."/>
            <person name="Antonio M."/>
            <person name="Oren A."/>
            <person name="Chaudhuri R.R."/>
            <person name="La Ragione R."/>
            <person name="Hildebrand F."/>
            <person name="Pallen M.J."/>
        </authorList>
    </citation>
    <scope>NUCLEOTIDE SEQUENCE</scope>
    <source>
        <strain evidence="2">CHK188-5543</strain>
    </source>
</reference>
<feature type="transmembrane region" description="Helical" evidence="1">
    <location>
        <begin position="113"/>
        <end position="133"/>
    </location>
</feature>
<feature type="transmembrane region" description="Helical" evidence="1">
    <location>
        <begin position="145"/>
        <end position="171"/>
    </location>
</feature>
<evidence type="ECO:0000313" key="2">
    <source>
        <dbReference type="EMBL" id="HIX64661.1"/>
    </source>
</evidence>
<evidence type="ECO:0008006" key="4">
    <source>
        <dbReference type="Google" id="ProtNLM"/>
    </source>
</evidence>
<dbReference type="Pfam" id="PF06541">
    <property type="entry name" value="ABC_trans_CmpB"/>
    <property type="match status" value="1"/>
</dbReference>
<keyword evidence="1" id="KW-0472">Membrane</keyword>
<dbReference type="Proteomes" id="UP000886800">
    <property type="component" value="Unassembled WGS sequence"/>
</dbReference>
<evidence type="ECO:0000256" key="1">
    <source>
        <dbReference type="SAM" id="Phobius"/>
    </source>
</evidence>
<feature type="transmembrane region" description="Helical" evidence="1">
    <location>
        <begin position="12"/>
        <end position="30"/>
    </location>
</feature>
<keyword evidence="1" id="KW-0812">Transmembrane</keyword>
<reference evidence="2" key="2">
    <citation type="submission" date="2021-04" db="EMBL/GenBank/DDBJ databases">
        <authorList>
            <person name="Gilroy R."/>
        </authorList>
    </citation>
    <scope>NUCLEOTIDE SEQUENCE</scope>
    <source>
        <strain evidence="2">CHK188-5543</strain>
    </source>
</reference>
<dbReference type="InterPro" id="IPR010540">
    <property type="entry name" value="CmpB_TMEM229"/>
</dbReference>
<accession>A0A9D2B6C8</accession>
<dbReference type="EMBL" id="DXES01000006">
    <property type="protein sequence ID" value="HIX64661.1"/>
    <property type="molecule type" value="Genomic_DNA"/>
</dbReference>